<dbReference type="Gene3D" id="3.20.20.80">
    <property type="entry name" value="Glycosidases"/>
    <property type="match status" value="1"/>
</dbReference>
<keyword evidence="4" id="KW-0147">Chitin-binding</keyword>
<feature type="domain" description="GH18" evidence="13">
    <location>
        <begin position="7"/>
        <end position="78"/>
    </location>
</feature>
<evidence type="ECO:0000256" key="4">
    <source>
        <dbReference type="ARBA" id="ARBA00022669"/>
    </source>
</evidence>
<protein>
    <submittedName>
        <fullName evidence="14">Killer toxin subunits alpha/beta-like protein</fullName>
    </submittedName>
</protein>
<dbReference type="GeneID" id="75833150"/>
<evidence type="ECO:0000256" key="8">
    <source>
        <dbReference type="ARBA" id="ARBA00023277"/>
    </source>
</evidence>
<evidence type="ECO:0000256" key="1">
    <source>
        <dbReference type="ARBA" id="ARBA00000822"/>
    </source>
</evidence>
<dbReference type="PANTHER" id="PTHR47700">
    <property type="entry name" value="V CHITINASE, PUTATIVE (AFU_ORTHOLOGUE AFUA_6G13720)-RELATED"/>
    <property type="match status" value="1"/>
</dbReference>
<evidence type="ECO:0000256" key="6">
    <source>
        <dbReference type="ARBA" id="ARBA00023024"/>
    </source>
</evidence>
<keyword evidence="3" id="KW-0964">Secreted</keyword>
<comment type="caution">
    <text evidence="14">The sequence shown here is derived from an EMBL/GenBank/DDBJ whole genome shotgun (WGS) entry which is preliminary data.</text>
</comment>
<evidence type="ECO:0000256" key="9">
    <source>
        <dbReference type="ARBA" id="ARBA00023295"/>
    </source>
</evidence>
<dbReference type="RefSeq" id="XP_051365483.1">
    <property type="nucleotide sequence ID" value="XM_051503126.1"/>
</dbReference>
<dbReference type="SUPFAM" id="SSF51445">
    <property type="entry name" value="(Trans)glycosidases"/>
    <property type="match status" value="1"/>
</dbReference>
<keyword evidence="5 11" id="KW-0378">Hydrolase</keyword>
<dbReference type="PROSITE" id="PS01095">
    <property type="entry name" value="GH18_1"/>
    <property type="match status" value="1"/>
</dbReference>
<organism evidence="14 15">
    <name type="scientific">Emericellopsis cladophorae</name>
    <dbReference type="NCBI Taxonomy" id="2686198"/>
    <lineage>
        <taxon>Eukaryota</taxon>
        <taxon>Fungi</taxon>
        <taxon>Dikarya</taxon>
        <taxon>Ascomycota</taxon>
        <taxon>Pezizomycotina</taxon>
        <taxon>Sordariomycetes</taxon>
        <taxon>Hypocreomycetidae</taxon>
        <taxon>Hypocreales</taxon>
        <taxon>Bionectriaceae</taxon>
        <taxon>Emericellopsis</taxon>
    </lineage>
</organism>
<comment type="catalytic activity">
    <reaction evidence="1">
        <text>Random endo-hydrolysis of N-acetyl-beta-D-glucosaminide (1-&gt;4)-beta-linkages in chitin and chitodextrins.</text>
        <dbReference type="EC" id="3.2.1.14"/>
    </reaction>
</comment>
<keyword evidence="9 11" id="KW-0326">Glycosidase</keyword>
<keyword evidence="6" id="KW-0146">Chitin degradation</keyword>
<dbReference type="GO" id="GO:0000272">
    <property type="term" value="P:polysaccharide catabolic process"/>
    <property type="evidence" value="ECO:0007669"/>
    <property type="project" value="UniProtKB-KW"/>
</dbReference>
<dbReference type="InterPro" id="IPR053214">
    <property type="entry name" value="LysM12-like"/>
</dbReference>
<dbReference type="InterPro" id="IPR017853">
    <property type="entry name" value="GH"/>
</dbReference>
<keyword evidence="15" id="KW-1185">Reference proteome</keyword>
<dbReference type="GO" id="GO:0005576">
    <property type="term" value="C:extracellular region"/>
    <property type="evidence" value="ECO:0007669"/>
    <property type="project" value="UniProtKB-SubCell"/>
</dbReference>
<dbReference type="PANTHER" id="PTHR47700:SF2">
    <property type="entry name" value="CHITINASE"/>
    <property type="match status" value="1"/>
</dbReference>
<keyword evidence="10" id="KW-0624">Polysaccharide degradation</keyword>
<reference evidence="14" key="1">
    <citation type="journal article" date="2021" name="J Fungi (Basel)">
        <title>Genomic and Metabolomic Analyses of the Marine Fungus Emericellopsis cladophorae: Insights into Saltwater Adaptability Mechanisms and Its Biosynthetic Potential.</title>
        <authorList>
            <person name="Goncalves M.F.M."/>
            <person name="Hilario S."/>
            <person name="Van de Peer Y."/>
            <person name="Esteves A.C."/>
            <person name="Alves A."/>
        </authorList>
    </citation>
    <scope>NUCLEOTIDE SEQUENCE</scope>
    <source>
        <strain evidence="14">MUM 19.33</strain>
    </source>
</reference>
<evidence type="ECO:0000256" key="11">
    <source>
        <dbReference type="RuleBase" id="RU000489"/>
    </source>
</evidence>
<dbReference type="GO" id="GO:0006032">
    <property type="term" value="P:chitin catabolic process"/>
    <property type="evidence" value="ECO:0007669"/>
    <property type="project" value="UniProtKB-KW"/>
</dbReference>
<accession>A0A9Q0BGL7</accession>
<dbReference type="InterPro" id="IPR001579">
    <property type="entry name" value="Glyco_hydro_18_chit_AS"/>
</dbReference>
<evidence type="ECO:0000256" key="5">
    <source>
        <dbReference type="ARBA" id="ARBA00022801"/>
    </source>
</evidence>
<keyword evidence="8" id="KW-0119">Carbohydrate metabolism</keyword>
<dbReference type="GO" id="GO:0008843">
    <property type="term" value="F:endochitinase activity"/>
    <property type="evidence" value="ECO:0007669"/>
    <property type="project" value="UniProtKB-EC"/>
</dbReference>
<sequence>MPMFKQMTDIKRFISFGGWDFSTKPETFNILREDAKPANRGTFKKNIIAFLDEHRLDGVDVDREYPGPDFGDGETCDETVNLDLYSECNATYNSLSALEDRKGKVPSHCMYIYIAKILSKMMEDALKKYDDMVEDGYDDKFKTFARYVKRQAPYQINAFMGNGKAGNFSKCEETGIRNCCGTSKWYCDHEDTEDCDDYDRLQEWKGHIRDYVPDRIQEQRNAGKNIKDCIKERNYFYWNYPEASSDIEISNPQDIIGDSHDESKDLASRLRVLIKVTPCNEVEDPGDLVDTAMLPALSIESAITGMEDVAEKVEEIEEAECVESIMLFISSSLFFIPSVGSDAGSVGLAGVRAILGILGSVAEAGLLSYSVVDDPDNAFATIFKALATRGLGRSGWDKAAKSKRDVPSKDLDALGVKKQVNRFENLKVITCKN</sequence>
<dbReference type="OrthoDB" id="76388at2759"/>
<evidence type="ECO:0000313" key="15">
    <source>
        <dbReference type="Proteomes" id="UP001055219"/>
    </source>
</evidence>
<dbReference type="InterPro" id="IPR001223">
    <property type="entry name" value="Glyco_hydro18_cat"/>
</dbReference>
<evidence type="ECO:0000259" key="13">
    <source>
        <dbReference type="Pfam" id="PF00704"/>
    </source>
</evidence>
<dbReference type="Proteomes" id="UP001055219">
    <property type="component" value="Unassembled WGS sequence"/>
</dbReference>
<dbReference type="AlphaFoldDB" id="A0A9Q0BGL7"/>
<name>A0A9Q0BGL7_9HYPO</name>
<dbReference type="EMBL" id="JAGIXG020000004">
    <property type="protein sequence ID" value="KAI6784627.1"/>
    <property type="molecule type" value="Genomic_DNA"/>
</dbReference>
<comment type="subcellular location">
    <subcellularLocation>
        <location evidence="2">Secreted</location>
    </subcellularLocation>
</comment>
<evidence type="ECO:0000256" key="7">
    <source>
        <dbReference type="ARBA" id="ARBA00023026"/>
    </source>
</evidence>
<dbReference type="Pfam" id="PF00704">
    <property type="entry name" value="Glyco_hydro_18"/>
    <property type="match status" value="1"/>
</dbReference>
<comment type="similarity">
    <text evidence="12">Belongs to the glycosyl hydrolase 18 family.</text>
</comment>
<evidence type="ECO:0000256" key="2">
    <source>
        <dbReference type="ARBA" id="ARBA00004613"/>
    </source>
</evidence>
<proteinExistence type="inferred from homology"/>
<evidence type="ECO:0000256" key="10">
    <source>
        <dbReference type="ARBA" id="ARBA00023326"/>
    </source>
</evidence>
<gene>
    <name evidence="14" type="ORF">J7T54_006672</name>
</gene>
<dbReference type="GO" id="GO:0008061">
    <property type="term" value="F:chitin binding"/>
    <property type="evidence" value="ECO:0007669"/>
    <property type="project" value="UniProtKB-KW"/>
</dbReference>
<reference evidence="14" key="2">
    <citation type="submission" date="2022-07" db="EMBL/GenBank/DDBJ databases">
        <authorList>
            <person name="Goncalves M.F.M."/>
            <person name="Hilario S."/>
            <person name="Van De Peer Y."/>
            <person name="Esteves A.C."/>
            <person name="Alves A."/>
        </authorList>
    </citation>
    <scope>NUCLEOTIDE SEQUENCE</scope>
    <source>
        <strain evidence="14">MUM 19.33</strain>
    </source>
</reference>
<evidence type="ECO:0000256" key="12">
    <source>
        <dbReference type="RuleBase" id="RU004453"/>
    </source>
</evidence>
<evidence type="ECO:0000256" key="3">
    <source>
        <dbReference type="ARBA" id="ARBA00022525"/>
    </source>
</evidence>
<keyword evidence="7" id="KW-0843">Virulence</keyword>
<evidence type="ECO:0000313" key="14">
    <source>
        <dbReference type="EMBL" id="KAI6784627.1"/>
    </source>
</evidence>